<dbReference type="InterPro" id="IPR050553">
    <property type="entry name" value="Thioredoxin_ResA/DsbE_sf"/>
</dbReference>
<gene>
    <name evidence="6" type="ORF">EOE67_03235</name>
</gene>
<dbReference type="PROSITE" id="PS00194">
    <property type="entry name" value="THIOREDOXIN_1"/>
    <property type="match status" value="1"/>
</dbReference>
<reference evidence="6 7" key="1">
    <citation type="submission" date="2019-01" db="EMBL/GenBank/DDBJ databases">
        <authorList>
            <person name="Chen W.-M."/>
        </authorList>
    </citation>
    <scope>NUCLEOTIDE SEQUENCE [LARGE SCALE GENOMIC DNA]</scope>
    <source>
        <strain evidence="6 7">KYPC3</strain>
    </source>
</reference>
<evidence type="ECO:0000256" key="3">
    <source>
        <dbReference type="ARBA" id="ARBA00023157"/>
    </source>
</evidence>
<comment type="subcellular location">
    <subcellularLocation>
        <location evidence="1">Cell envelope</location>
    </subcellularLocation>
</comment>
<organism evidence="6 7">
    <name type="scientific">Rheinheimera riviphila</name>
    <dbReference type="NCBI Taxonomy" id="1834037"/>
    <lineage>
        <taxon>Bacteria</taxon>
        <taxon>Pseudomonadati</taxon>
        <taxon>Pseudomonadota</taxon>
        <taxon>Gammaproteobacteria</taxon>
        <taxon>Chromatiales</taxon>
        <taxon>Chromatiaceae</taxon>
        <taxon>Rheinheimera</taxon>
    </lineage>
</organism>
<keyword evidence="3" id="KW-1015">Disulfide bond</keyword>
<dbReference type="EMBL" id="SACS01000002">
    <property type="protein sequence ID" value="RVU41227.1"/>
    <property type="molecule type" value="Genomic_DNA"/>
</dbReference>
<dbReference type="InterPro" id="IPR036249">
    <property type="entry name" value="Thioredoxin-like_sf"/>
</dbReference>
<dbReference type="Pfam" id="PF08534">
    <property type="entry name" value="Redoxin"/>
    <property type="match status" value="1"/>
</dbReference>
<dbReference type="Proteomes" id="UP000283077">
    <property type="component" value="Unassembled WGS sequence"/>
</dbReference>
<evidence type="ECO:0000256" key="2">
    <source>
        <dbReference type="ARBA" id="ARBA00022748"/>
    </source>
</evidence>
<evidence type="ECO:0000256" key="4">
    <source>
        <dbReference type="ARBA" id="ARBA00023284"/>
    </source>
</evidence>
<dbReference type="RefSeq" id="WP_127697610.1">
    <property type="nucleotide sequence ID" value="NZ_SACS01000002.1"/>
</dbReference>
<dbReference type="GO" id="GO:0030313">
    <property type="term" value="C:cell envelope"/>
    <property type="evidence" value="ECO:0007669"/>
    <property type="project" value="UniProtKB-SubCell"/>
</dbReference>
<dbReference type="SUPFAM" id="SSF52833">
    <property type="entry name" value="Thioredoxin-like"/>
    <property type="match status" value="1"/>
</dbReference>
<proteinExistence type="predicted"/>
<protein>
    <submittedName>
        <fullName evidence="6">Redoxin domain-containing protein</fullName>
    </submittedName>
</protein>
<accession>A0A437R3I1</accession>
<dbReference type="PANTHER" id="PTHR42852">
    <property type="entry name" value="THIOL:DISULFIDE INTERCHANGE PROTEIN DSBE"/>
    <property type="match status" value="1"/>
</dbReference>
<sequence>MRKLLFFIPFALFIGLSMFLFSGLFSDPRQHGSALVERQLPQFQLPDLMQPTKLLTADELKGEPYFLNVWGTWCPTCNAELAFLTQLRQQGVRIVGLYYVQPLDAAFGETFDLPALQKDVQQKLGEQGNPYQFNLLDEHRTLIFDLGVSGAPETFLVDADGVIRAHHVGDINPQNWPALAEAYQQLVRK</sequence>
<dbReference type="InterPro" id="IPR013740">
    <property type="entry name" value="Redoxin"/>
</dbReference>
<dbReference type="InterPro" id="IPR017937">
    <property type="entry name" value="Thioredoxin_CS"/>
</dbReference>
<evidence type="ECO:0000313" key="7">
    <source>
        <dbReference type="Proteomes" id="UP000283077"/>
    </source>
</evidence>
<dbReference type="PANTHER" id="PTHR42852:SF6">
    <property type="entry name" value="THIOL:DISULFIDE INTERCHANGE PROTEIN DSBE"/>
    <property type="match status" value="1"/>
</dbReference>
<dbReference type="PROSITE" id="PS51352">
    <property type="entry name" value="THIOREDOXIN_2"/>
    <property type="match status" value="1"/>
</dbReference>
<dbReference type="GO" id="GO:0017004">
    <property type="term" value="P:cytochrome complex assembly"/>
    <property type="evidence" value="ECO:0007669"/>
    <property type="project" value="UniProtKB-KW"/>
</dbReference>
<dbReference type="InterPro" id="IPR013766">
    <property type="entry name" value="Thioredoxin_domain"/>
</dbReference>
<dbReference type="AlphaFoldDB" id="A0A437R3I1"/>
<dbReference type="Gene3D" id="3.40.30.10">
    <property type="entry name" value="Glutaredoxin"/>
    <property type="match status" value="1"/>
</dbReference>
<keyword evidence="7" id="KW-1185">Reference proteome</keyword>
<keyword evidence="4" id="KW-0676">Redox-active center</keyword>
<evidence type="ECO:0000259" key="5">
    <source>
        <dbReference type="PROSITE" id="PS51352"/>
    </source>
</evidence>
<comment type="caution">
    <text evidence="6">The sequence shown here is derived from an EMBL/GenBank/DDBJ whole genome shotgun (WGS) entry which is preliminary data.</text>
</comment>
<dbReference type="GO" id="GO:0015036">
    <property type="term" value="F:disulfide oxidoreductase activity"/>
    <property type="evidence" value="ECO:0007669"/>
    <property type="project" value="UniProtKB-ARBA"/>
</dbReference>
<keyword evidence="2" id="KW-0201">Cytochrome c-type biogenesis</keyword>
<evidence type="ECO:0000256" key="1">
    <source>
        <dbReference type="ARBA" id="ARBA00004196"/>
    </source>
</evidence>
<name>A0A437R3I1_9GAMM</name>
<feature type="domain" description="Thioredoxin" evidence="5">
    <location>
        <begin position="34"/>
        <end position="185"/>
    </location>
</feature>
<evidence type="ECO:0000313" key="6">
    <source>
        <dbReference type="EMBL" id="RVU41227.1"/>
    </source>
</evidence>
<dbReference type="OrthoDB" id="9788279at2"/>